<proteinExistence type="predicted"/>
<keyword evidence="2" id="KW-1185">Reference proteome</keyword>
<protein>
    <submittedName>
        <fullName evidence="1">Uncharacterized protein</fullName>
    </submittedName>
</protein>
<evidence type="ECO:0000313" key="1">
    <source>
        <dbReference type="EMBL" id="KPH81164.1"/>
    </source>
</evidence>
<sequence>MTDAAGPASSGEAATFCGDAELGYLRSRTGFSPGEGLKLDEPYRLAHLPLVAPDHPGVLARQDGRSYEMGRHPSVFSAVLPIDGAALAVSQTFVALDDEMRRAPFARKIAWDILPQRADRLHATLCGTLSTGDAPAIDGAVCEALARIGPFQVELRGLFSGNVNRGRLYLRAYPQARDGANPFQAIQSAFGRQPGDLYLVGLYNLTDDLDAGETQALAALIARWWEVSLLRFEATTLWVLGSRDDLVLDAELAELLPLHAGRPGALPMQTR</sequence>
<dbReference type="RefSeq" id="WP_054208706.1">
    <property type="nucleotide sequence ID" value="NZ_LGSZ01000031.1"/>
</dbReference>
<comment type="caution">
    <text evidence="1">The sequence shown here is derived from an EMBL/GenBank/DDBJ whole genome shotgun (WGS) entry which is preliminary data.</text>
</comment>
<organism evidence="1 2">
    <name type="scientific">Bosea vaviloviae</name>
    <dbReference type="NCBI Taxonomy" id="1526658"/>
    <lineage>
        <taxon>Bacteria</taxon>
        <taxon>Pseudomonadati</taxon>
        <taxon>Pseudomonadota</taxon>
        <taxon>Alphaproteobacteria</taxon>
        <taxon>Hyphomicrobiales</taxon>
        <taxon>Boseaceae</taxon>
        <taxon>Bosea</taxon>
    </lineage>
</organism>
<name>A0A0N1N4B1_9HYPH</name>
<gene>
    <name evidence="1" type="ORF">AE618_08925</name>
</gene>
<dbReference type="EMBL" id="LGSZ01000031">
    <property type="protein sequence ID" value="KPH81164.1"/>
    <property type="molecule type" value="Genomic_DNA"/>
</dbReference>
<dbReference type="OrthoDB" id="8112774at2"/>
<dbReference type="AlphaFoldDB" id="A0A0N1N4B1"/>
<accession>A0A0N1N4B1</accession>
<reference evidence="1 2" key="1">
    <citation type="submission" date="2015-07" db="EMBL/GenBank/DDBJ databases">
        <title>Whole genome sequencing of Bosea vaviloviae isolated from cave pool.</title>
        <authorList>
            <person name="Tan N.E.H."/>
            <person name="Lee Y.P."/>
            <person name="Gan H.M."/>
            <person name="Barton H."/>
            <person name="Savka M.A."/>
        </authorList>
    </citation>
    <scope>NUCLEOTIDE SEQUENCE [LARGE SCALE GENOMIC DNA]</scope>
    <source>
        <strain evidence="1 2">SD260</strain>
    </source>
</reference>
<evidence type="ECO:0000313" key="2">
    <source>
        <dbReference type="Proteomes" id="UP000037822"/>
    </source>
</evidence>
<dbReference type="Proteomes" id="UP000037822">
    <property type="component" value="Unassembled WGS sequence"/>
</dbReference>
<dbReference type="PATRIC" id="fig|1526658.3.peg.5271"/>